<evidence type="ECO:0000256" key="1">
    <source>
        <dbReference type="ARBA" id="ARBA00004141"/>
    </source>
</evidence>
<dbReference type="PANTHER" id="PTHR33048:SF47">
    <property type="entry name" value="INTEGRAL MEMBRANE PROTEIN-RELATED"/>
    <property type="match status" value="1"/>
</dbReference>
<evidence type="ECO:0000313" key="9">
    <source>
        <dbReference type="EMBL" id="OCL03126.1"/>
    </source>
</evidence>
<feature type="domain" description="Rhodopsin" evidence="8">
    <location>
        <begin position="35"/>
        <end position="274"/>
    </location>
</feature>
<dbReference type="GO" id="GO:0016020">
    <property type="term" value="C:membrane"/>
    <property type="evidence" value="ECO:0007669"/>
    <property type="project" value="UniProtKB-SubCell"/>
</dbReference>
<dbReference type="AlphaFoldDB" id="A0A8E2EQW1"/>
<comment type="similarity">
    <text evidence="5">Belongs to the SAT4 family.</text>
</comment>
<sequence length="336" mass="37947">MSARPAVDSSQESRATTIVATVIILWVIGSIGIPLRLWARRKSGAALWWDDWLVIIAWVPFAAVCIANLIGVHFGAGRHTVWVLQHHPDHMVPFLKYIYTGEILYPFVIVPVKCSICCLYIRIFGIYKAFRWYNYLFIVITVLWGLANLFGLIFQCHPIHEAWNPSGDRSMCVNLKAFLVGTNTPNVILDFLILVAPIPLIWRLHLLTRKKILIIAVLTLGAGETAFSLIRLAKLTSLGATDLTWDYFIAIIWSTVEPSVGLLCVCVPVLGPLLPRSFMDRVTSDHRSGDQFYRRRIPRNSSYIVGKIDRTADFTRLDGPNQRIESSDALEDSSNR</sequence>
<dbReference type="EMBL" id="KV750802">
    <property type="protein sequence ID" value="OCL03126.1"/>
    <property type="molecule type" value="Genomic_DNA"/>
</dbReference>
<dbReference type="OrthoDB" id="5378633at2759"/>
<feature type="transmembrane region" description="Helical" evidence="7">
    <location>
        <begin position="245"/>
        <end position="271"/>
    </location>
</feature>
<accession>A0A8E2EQW1</accession>
<feature type="region of interest" description="Disordered" evidence="6">
    <location>
        <begin position="317"/>
        <end position="336"/>
    </location>
</feature>
<name>A0A8E2EQW1_9PEZI</name>
<protein>
    <recommendedName>
        <fullName evidence="8">Rhodopsin domain-containing protein</fullName>
    </recommendedName>
</protein>
<feature type="transmembrane region" description="Helical" evidence="7">
    <location>
        <begin position="212"/>
        <end position="233"/>
    </location>
</feature>
<keyword evidence="10" id="KW-1185">Reference proteome</keyword>
<evidence type="ECO:0000256" key="3">
    <source>
        <dbReference type="ARBA" id="ARBA00022989"/>
    </source>
</evidence>
<dbReference type="InterPro" id="IPR049326">
    <property type="entry name" value="Rhodopsin_dom_fungi"/>
</dbReference>
<gene>
    <name evidence="9" type="ORF">AOQ84DRAFT_227968</name>
</gene>
<evidence type="ECO:0000256" key="6">
    <source>
        <dbReference type="SAM" id="MobiDB-lite"/>
    </source>
</evidence>
<feature type="transmembrane region" description="Helical" evidence="7">
    <location>
        <begin position="187"/>
        <end position="205"/>
    </location>
</feature>
<evidence type="ECO:0000259" key="8">
    <source>
        <dbReference type="Pfam" id="PF20684"/>
    </source>
</evidence>
<evidence type="ECO:0000256" key="2">
    <source>
        <dbReference type="ARBA" id="ARBA00022692"/>
    </source>
</evidence>
<evidence type="ECO:0000256" key="5">
    <source>
        <dbReference type="ARBA" id="ARBA00038359"/>
    </source>
</evidence>
<feature type="transmembrane region" description="Helical" evidence="7">
    <location>
        <begin position="133"/>
        <end position="154"/>
    </location>
</feature>
<proteinExistence type="inferred from homology"/>
<comment type="subcellular location">
    <subcellularLocation>
        <location evidence="1">Membrane</location>
        <topology evidence="1">Multi-pass membrane protein</topology>
    </subcellularLocation>
</comment>
<feature type="transmembrane region" description="Helical" evidence="7">
    <location>
        <begin position="103"/>
        <end position="121"/>
    </location>
</feature>
<reference evidence="9 10" key="1">
    <citation type="journal article" date="2016" name="Nat. Commun.">
        <title>Ectomycorrhizal ecology is imprinted in the genome of the dominant symbiotic fungus Cenococcum geophilum.</title>
        <authorList>
            <consortium name="DOE Joint Genome Institute"/>
            <person name="Peter M."/>
            <person name="Kohler A."/>
            <person name="Ohm R.A."/>
            <person name="Kuo A."/>
            <person name="Krutzmann J."/>
            <person name="Morin E."/>
            <person name="Arend M."/>
            <person name="Barry K.W."/>
            <person name="Binder M."/>
            <person name="Choi C."/>
            <person name="Clum A."/>
            <person name="Copeland A."/>
            <person name="Grisel N."/>
            <person name="Haridas S."/>
            <person name="Kipfer T."/>
            <person name="LaButti K."/>
            <person name="Lindquist E."/>
            <person name="Lipzen A."/>
            <person name="Maire R."/>
            <person name="Meier B."/>
            <person name="Mihaltcheva S."/>
            <person name="Molinier V."/>
            <person name="Murat C."/>
            <person name="Poggeler S."/>
            <person name="Quandt C.A."/>
            <person name="Sperisen C."/>
            <person name="Tritt A."/>
            <person name="Tisserant E."/>
            <person name="Crous P.W."/>
            <person name="Henrissat B."/>
            <person name="Nehls U."/>
            <person name="Egli S."/>
            <person name="Spatafora J.W."/>
            <person name="Grigoriev I.V."/>
            <person name="Martin F.M."/>
        </authorList>
    </citation>
    <scope>NUCLEOTIDE SEQUENCE [LARGE SCALE GENOMIC DNA]</scope>
    <source>
        <strain evidence="9 10">CBS 207.34</strain>
    </source>
</reference>
<organism evidence="9 10">
    <name type="scientific">Glonium stellatum</name>
    <dbReference type="NCBI Taxonomy" id="574774"/>
    <lineage>
        <taxon>Eukaryota</taxon>
        <taxon>Fungi</taxon>
        <taxon>Dikarya</taxon>
        <taxon>Ascomycota</taxon>
        <taxon>Pezizomycotina</taxon>
        <taxon>Dothideomycetes</taxon>
        <taxon>Pleosporomycetidae</taxon>
        <taxon>Gloniales</taxon>
        <taxon>Gloniaceae</taxon>
        <taxon>Glonium</taxon>
    </lineage>
</organism>
<evidence type="ECO:0000256" key="4">
    <source>
        <dbReference type="ARBA" id="ARBA00023136"/>
    </source>
</evidence>
<evidence type="ECO:0000256" key="7">
    <source>
        <dbReference type="SAM" id="Phobius"/>
    </source>
</evidence>
<keyword evidence="2 7" id="KW-0812">Transmembrane</keyword>
<dbReference type="PANTHER" id="PTHR33048">
    <property type="entry name" value="PTH11-LIKE INTEGRAL MEMBRANE PROTEIN (AFU_ORTHOLOGUE AFUA_5G11245)"/>
    <property type="match status" value="1"/>
</dbReference>
<feature type="transmembrane region" description="Helical" evidence="7">
    <location>
        <begin position="18"/>
        <end position="39"/>
    </location>
</feature>
<evidence type="ECO:0000313" key="10">
    <source>
        <dbReference type="Proteomes" id="UP000250140"/>
    </source>
</evidence>
<keyword evidence="3 7" id="KW-1133">Transmembrane helix</keyword>
<dbReference type="InterPro" id="IPR052337">
    <property type="entry name" value="SAT4-like"/>
</dbReference>
<feature type="transmembrane region" description="Helical" evidence="7">
    <location>
        <begin position="51"/>
        <end position="74"/>
    </location>
</feature>
<dbReference type="Proteomes" id="UP000250140">
    <property type="component" value="Unassembled WGS sequence"/>
</dbReference>
<dbReference type="Pfam" id="PF20684">
    <property type="entry name" value="Fung_rhodopsin"/>
    <property type="match status" value="1"/>
</dbReference>
<keyword evidence="4 7" id="KW-0472">Membrane</keyword>